<feature type="transmembrane region" description="Helical" evidence="6">
    <location>
        <begin position="61"/>
        <end position="78"/>
    </location>
</feature>
<evidence type="ECO:0000256" key="2">
    <source>
        <dbReference type="ARBA" id="ARBA00022692"/>
    </source>
</evidence>
<evidence type="ECO:0000313" key="9">
    <source>
        <dbReference type="Proteomes" id="UP000466997"/>
    </source>
</evidence>
<feature type="domain" description="Mechanosensitive ion channel MscS" evidence="7">
    <location>
        <begin position="191"/>
        <end position="257"/>
    </location>
</feature>
<evidence type="ECO:0000259" key="7">
    <source>
        <dbReference type="Pfam" id="PF00924"/>
    </source>
</evidence>
<organism evidence="8 9">
    <name type="scientific">Mycobacterium novum</name>
    <dbReference type="NCBI Taxonomy" id="2492438"/>
    <lineage>
        <taxon>Bacteria</taxon>
        <taxon>Bacillati</taxon>
        <taxon>Actinomycetota</taxon>
        <taxon>Actinomycetes</taxon>
        <taxon>Mycobacteriales</taxon>
        <taxon>Mycobacteriaceae</taxon>
        <taxon>Mycobacterium</taxon>
    </lineage>
</organism>
<dbReference type="KEGG" id="mnm:MNVM_18870"/>
<feature type="transmembrane region" description="Helical" evidence="6">
    <location>
        <begin position="143"/>
        <end position="163"/>
    </location>
</feature>
<sequence length="377" mass="41064">MAMPDELDRGSAIHLAATAAWLAGAVAGAWALGWALYWLLQRVSRRSGLVTDFAALTRMPVRVILMVIAARIAFEATVPASVPARGWIDHLFRILMIAAMTWLFAALTLLAERRAIARFVGGGLQVSDADRLQRRVKTQITTLRRLAVAVVVVLGAAAALMTFPSFTQIGTTMFASAGILSVVAGLAAQTSLGSVFAGMQISFSDAVRVGDVVVLEGEWGRIEEITLTYVVVQIWDERRMILPTTYFTKTPFENWTRRTTELLGTVQLDVDLTAPVDAMRAELNRLLAASDLWDGRSSGLVVIDAVDGYLRVRITVSAADSGALFNLRCAVREGMVEWLQRTYPEALPRWRVEQPPASVRNGDSGLGSDTKTPAYAQ</sequence>
<name>A0A7I7JLL2_9MYCO</name>
<evidence type="ECO:0000313" key="8">
    <source>
        <dbReference type="EMBL" id="BBX12806.1"/>
    </source>
</evidence>
<dbReference type="EMBL" id="AP022562">
    <property type="protein sequence ID" value="BBX12806.1"/>
    <property type="molecule type" value="Genomic_DNA"/>
</dbReference>
<dbReference type="InterPro" id="IPR010920">
    <property type="entry name" value="LSM_dom_sf"/>
</dbReference>
<dbReference type="GO" id="GO:0016020">
    <property type="term" value="C:membrane"/>
    <property type="evidence" value="ECO:0007669"/>
    <property type="project" value="UniProtKB-SubCell"/>
</dbReference>
<dbReference type="PANTHER" id="PTHR30566">
    <property type="entry name" value="YNAI-RELATED MECHANOSENSITIVE ION CHANNEL"/>
    <property type="match status" value="1"/>
</dbReference>
<accession>A0A7I7JLL2</accession>
<feature type="transmembrane region" description="Helical" evidence="6">
    <location>
        <begin position="90"/>
        <end position="111"/>
    </location>
</feature>
<keyword evidence="2 6" id="KW-0812">Transmembrane</keyword>
<keyword evidence="4 6" id="KW-0472">Membrane</keyword>
<dbReference type="Gene3D" id="2.30.30.60">
    <property type="match status" value="1"/>
</dbReference>
<evidence type="ECO:0000256" key="1">
    <source>
        <dbReference type="ARBA" id="ARBA00004370"/>
    </source>
</evidence>
<dbReference type="Pfam" id="PF00924">
    <property type="entry name" value="MS_channel_2nd"/>
    <property type="match status" value="1"/>
</dbReference>
<keyword evidence="3 6" id="KW-1133">Transmembrane helix</keyword>
<dbReference type="GO" id="GO:0055085">
    <property type="term" value="P:transmembrane transport"/>
    <property type="evidence" value="ECO:0007669"/>
    <property type="project" value="InterPro"/>
</dbReference>
<proteinExistence type="predicted"/>
<dbReference type="PANTHER" id="PTHR30566:SF25">
    <property type="entry name" value="INNER MEMBRANE PROTEIN"/>
    <property type="match status" value="1"/>
</dbReference>
<feature type="transmembrane region" description="Helical" evidence="6">
    <location>
        <begin position="12"/>
        <end position="40"/>
    </location>
</feature>
<dbReference type="InterPro" id="IPR023408">
    <property type="entry name" value="MscS_beta-dom_sf"/>
</dbReference>
<evidence type="ECO:0000256" key="5">
    <source>
        <dbReference type="SAM" id="MobiDB-lite"/>
    </source>
</evidence>
<protein>
    <submittedName>
        <fullName evidence="8">Mechanosensitive ion channel protein MscS</fullName>
    </submittedName>
</protein>
<feature type="region of interest" description="Disordered" evidence="5">
    <location>
        <begin position="354"/>
        <end position="377"/>
    </location>
</feature>
<evidence type="ECO:0000256" key="4">
    <source>
        <dbReference type="ARBA" id="ARBA00023136"/>
    </source>
</evidence>
<comment type="subcellular location">
    <subcellularLocation>
        <location evidence="1">Membrane</location>
    </subcellularLocation>
</comment>
<feature type="transmembrane region" description="Helical" evidence="6">
    <location>
        <begin position="169"/>
        <end position="188"/>
    </location>
</feature>
<dbReference type="InterPro" id="IPR006685">
    <property type="entry name" value="MscS_channel_2nd"/>
</dbReference>
<evidence type="ECO:0000256" key="6">
    <source>
        <dbReference type="SAM" id="Phobius"/>
    </source>
</evidence>
<dbReference type="Gene3D" id="1.10.287.1260">
    <property type="match status" value="1"/>
</dbReference>
<evidence type="ECO:0000256" key="3">
    <source>
        <dbReference type="ARBA" id="ARBA00022989"/>
    </source>
</evidence>
<dbReference type="Proteomes" id="UP000466997">
    <property type="component" value="Chromosome"/>
</dbReference>
<dbReference type="SUPFAM" id="SSF50182">
    <property type="entry name" value="Sm-like ribonucleoproteins"/>
    <property type="match status" value="1"/>
</dbReference>
<reference evidence="8 9" key="1">
    <citation type="journal article" date="2019" name="Emerg. Microbes Infect.">
        <title>Comprehensive subspecies identification of 175 nontuberculous mycobacteria species based on 7547 genomic profiles.</title>
        <authorList>
            <person name="Matsumoto Y."/>
            <person name="Kinjo T."/>
            <person name="Motooka D."/>
            <person name="Nabeya D."/>
            <person name="Jung N."/>
            <person name="Uechi K."/>
            <person name="Horii T."/>
            <person name="Iida T."/>
            <person name="Fujita J."/>
            <person name="Nakamura S."/>
        </authorList>
    </citation>
    <scope>NUCLEOTIDE SEQUENCE [LARGE SCALE GENOMIC DNA]</scope>
    <source>
        <strain evidence="8 9">JCM 6391</strain>
    </source>
</reference>
<gene>
    <name evidence="8" type="ORF">MNVM_18870</name>
</gene>
<dbReference type="AlphaFoldDB" id="A0A7I7JLL2"/>
<keyword evidence="9" id="KW-1185">Reference proteome</keyword>